<protein>
    <submittedName>
        <fullName evidence="1">Uncharacterized protein</fullName>
    </submittedName>
</protein>
<organism evidence="1">
    <name type="scientific">marine sediment metagenome</name>
    <dbReference type="NCBI Taxonomy" id="412755"/>
    <lineage>
        <taxon>unclassified sequences</taxon>
        <taxon>metagenomes</taxon>
        <taxon>ecological metagenomes</taxon>
    </lineage>
</organism>
<reference evidence="1" key="1">
    <citation type="journal article" date="2015" name="Nature">
        <title>Complex archaea that bridge the gap between prokaryotes and eukaryotes.</title>
        <authorList>
            <person name="Spang A."/>
            <person name="Saw J.H."/>
            <person name="Jorgensen S.L."/>
            <person name="Zaremba-Niedzwiedzka K."/>
            <person name="Martijn J."/>
            <person name="Lind A.E."/>
            <person name="van Eijk R."/>
            <person name="Schleper C."/>
            <person name="Guy L."/>
            <person name="Ettema T.J."/>
        </authorList>
    </citation>
    <scope>NUCLEOTIDE SEQUENCE</scope>
</reference>
<evidence type="ECO:0000313" key="1">
    <source>
        <dbReference type="EMBL" id="KKL23847.1"/>
    </source>
</evidence>
<dbReference type="Gene3D" id="3.40.50.300">
    <property type="entry name" value="P-loop containing nucleotide triphosphate hydrolases"/>
    <property type="match status" value="1"/>
</dbReference>
<dbReference type="InterPro" id="IPR027417">
    <property type="entry name" value="P-loop_NTPase"/>
</dbReference>
<dbReference type="AlphaFoldDB" id="A0A0F9CBT8"/>
<feature type="non-terminal residue" evidence="1">
    <location>
        <position position="53"/>
    </location>
</feature>
<comment type="caution">
    <text evidence="1">The sequence shown here is derived from an EMBL/GenBank/DDBJ whole genome shotgun (WGS) entry which is preliminary data.</text>
</comment>
<accession>A0A0F9CBT8</accession>
<proteinExistence type="predicted"/>
<name>A0A0F9CBT8_9ZZZZ</name>
<gene>
    <name evidence="1" type="ORF">LCGC14_2421320</name>
</gene>
<dbReference type="EMBL" id="LAZR01036817">
    <property type="protein sequence ID" value="KKL23847.1"/>
    <property type="molecule type" value="Genomic_DNA"/>
</dbReference>
<sequence length="53" mass="6049">MKQVTILKGLPASGKTTWAIGQIIKNPGKCKRINKDDLREMFDCGQWSRDNEK</sequence>